<feature type="transmembrane region" description="Helical" evidence="7">
    <location>
        <begin position="242"/>
        <end position="262"/>
    </location>
</feature>
<protein>
    <submittedName>
        <fullName evidence="8">Uncharacterized protein</fullName>
    </submittedName>
</protein>
<evidence type="ECO:0000313" key="8">
    <source>
        <dbReference type="EMBL" id="KAG0494071.1"/>
    </source>
</evidence>
<dbReference type="PROSITE" id="PS00221">
    <property type="entry name" value="MIP"/>
    <property type="match status" value="1"/>
</dbReference>
<evidence type="ECO:0000256" key="4">
    <source>
        <dbReference type="ARBA" id="ARBA00022989"/>
    </source>
</evidence>
<keyword evidence="3 6" id="KW-0812">Transmembrane</keyword>
<keyword evidence="5 7" id="KW-0472">Membrane</keyword>
<comment type="similarity">
    <text evidence="6">Belongs to the MIP/aquaporin (TC 1.A.8) family.</text>
</comment>
<dbReference type="Proteomes" id="UP000639772">
    <property type="component" value="Unassembled WGS sequence"/>
</dbReference>
<dbReference type="InterPro" id="IPR034294">
    <property type="entry name" value="Aquaporin_transptr"/>
</dbReference>
<dbReference type="SUPFAM" id="SSF81338">
    <property type="entry name" value="Aquaporin-like"/>
    <property type="match status" value="1"/>
</dbReference>
<dbReference type="Gene3D" id="1.20.1080.10">
    <property type="entry name" value="Glycerol uptake facilitator protein"/>
    <property type="match status" value="1"/>
</dbReference>
<sequence length="321" mass="34357">MAKDFQVATGVSAEFTVKDYTDPPPAPLVDAEELTKWSFYRALIAEFIATLLFLYVTIATVIGYKHQSDADAFPGADTACAGVGVLGIAWAFGGMIFILVYCTAGISGGHINPAVTFGLFLARKVSLVRAVLYMVAQCLGAICGVGLVKGFQRAYFVKYGGGANGLAEGYSKGTGLAAEIIGTFVLVYTVFSATDPKRSARDSTSRRCTLDLLFEDFYLLFQLKLISACYVSNFNVLAPLPIGFAVFMVHLATIPITGTGINPARSLGSAVIYNKDKAWDDQWIFWVGPFIGAAIAAAYHQYVLRAGAVKALGSFRSGPHM</sequence>
<feature type="transmembrane region" description="Helical" evidence="7">
    <location>
        <begin position="283"/>
        <end position="302"/>
    </location>
</feature>
<evidence type="ECO:0000256" key="1">
    <source>
        <dbReference type="ARBA" id="ARBA00004141"/>
    </source>
</evidence>
<feature type="transmembrane region" description="Helical" evidence="7">
    <location>
        <begin position="43"/>
        <end position="64"/>
    </location>
</feature>
<proteinExistence type="inferred from homology"/>
<accession>A0A835RSQ8</accession>
<dbReference type="InterPro" id="IPR000425">
    <property type="entry name" value="MIP"/>
</dbReference>
<dbReference type="Pfam" id="PF00230">
    <property type="entry name" value="MIP"/>
    <property type="match status" value="1"/>
</dbReference>
<dbReference type="AlphaFoldDB" id="A0A835RSQ8"/>
<dbReference type="PRINTS" id="PR00783">
    <property type="entry name" value="MINTRINSICP"/>
</dbReference>
<evidence type="ECO:0000313" key="9">
    <source>
        <dbReference type="Proteomes" id="UP000639772"/>
    </source>
</evidence>
<comment type="caution">
    <text evidence="8">The sequence shown here is derived from an EMBL/GenBank/DDBJ whole genome shotgun (WGS) entry which is preliminary data.</text>
</comment>
<dbReference type="InterPro" id="IPR022357">
    <property type="entry name" value="MIP_CS"/>
</dbReference>
<evidence type="ECO:0000256" key="6">
    <source>
        <dbReference type="RuleBase" id="RU000477"/>
    </source>
</evidence>
<dbReference type="GO" id="GO:0016020">
    <property type="term" value="C:membrane"/>
    <property type="evidence" value="ECO:0007669"/>
    <property type="project" value="UniProtKB-SubCell"/>
</dbReference>
<organism evidence="8 9">
    <name type="scientific">Vanilla planifolia</name>
    <name type="common">Vanilla</name>
    <dbReference type="NCBI Taxonomy" id="51239"/>
    <lineage>
        <taxon>Eukaryota</taxon>
        <taxon>Viridiplantae</taxon>
        <taxon>Streptophyta</taxon>
        <taxon>Embryophyta</taxon>
        <taxon>Tracheophyta</taxon>
        <taxon>Spermatophyta</taxon>
        <taxon>Magnoliopsida</taxon>
        <taxon>Liliopsida</taxon>
        <taxon>Asparagales</taxon>
        <taxon>Orchidaceae</taxon>
        <taxon>Vanilloideae</taxon>
        <taxon>Vanilleae</taxon>
        <taxon>Vanilla</taxon>
    </lineage>
</organism>
<keyword evidence="2 6" id="KW-0813">Transport</keyword>
<name>A0A835RSQ8_VANPL</name>
<feature type="transmembrane region" description="Helical" evidence="7">
    <location>
        <begin position="84"/>
        <end position="106"/>
    </location>
</feature>
<dbReference type="CDD" id="cd00333">
    <property type="entry name" value="MIP"/>
    <property type="match status" value="1"/>
</dbReference>
<evidence type="ECO:0000256" key="7">
    <source>
        <dbReference type="SAM" id="Phobius"/>
    </source>
</evidence>
<gene>
    <name evidence="8" type="ORF">HPP92_005065</name>
</gene>
<evidence type="ECO:0000256" key="5">
    <source>
        <dbReference type="ARBA" id="ARBA00023136"/>
    </source>
</evidence>
<evidence type="ECO:0000256" key="3">
    <source>
        <dbReference type="ARBA" id="ARBA00022692"/>
    </source>
</evidence>
<reference evidence="8 9" key="1">
    <citation type="journal article" date="2020" name="Nat. Food">
        <title>A phased Vanilla planifolia genome enables genetic improvement of flavour and production.</title>
        <authorList>
            <person name="Hasing T."/>
            <person name="Tang H."/>
            <person name="Brym M."/>
            <person name="Khazi F."/>
            <person name="Huang T."/>
            <person name="Chambers A.H."/>
        </authorList>
    </citation>
    <scope>NUCLEOTIDE SEQUENCE [LARGE SCALE GENOMIC DNA]</scope>
    <source>
        <tissue evidence="8">Leaf</tissue>
    </source>
</reference>
<comment type="subcellular location">
    <subcellularLocation>
        <location evidence="1">Membrane</location>
        <topology evidence="1">Multi-pass membrane protein</topology>
    </subcellularLocation>
</comment>
<feature type="transmembrane region" description="Helical" evidence="7">
    <location>
        <begin position="176"/>
        <end position="196"/>
    </location>
</feature>
<dbReference type="OrthoDB" id="3222at2759"/>
<dbReference type="InterPro" id="IPR023271">
    <property type="entry name" value="Aquaporin-like"/>
</dbReference>
<dbReference type="GO" id="GO:0015267">
    <property type="term" value="F:channel activity"/>
    <property type="evidence" value="ECO:0007669"/>
    <property type="project" value="InterPro"/>
</dbReference>
<feature type="transmembrane region" description="Helical" evidence="7">
    <location>
        <begin position="127"/>
        <end position="148"/>
    </location>
</feature>
<evidence type="ECO:0000256" key="2">
    <source>
        <dbReference type="ARBA" id="ARBA00022448"/>
    </source>
</evidence>
<keyword evidence="4 7" id="KW-1133">Transmembrane helix</keyword>
<dbReference type="PANTHER" id="PTHR45687">
    <property type="entry name" value="AQUAPORIN OR AQUAGLYCEROPORIN RELATED"/>
    <property type="match status" value="1"/>
</dbReference>
<dbReference type="EMBL" id="JADCNM010000002">
    <property type="protein sequence ID" value="KAG0494071.1"/>
    <property type="molecule type" value="Genomic_DNA"/>
</dbReference>